<reference evidence="11" key="1">
    <citation type="submission" date="2021-01" db="EMBL/GenBank/DDBJ databases">
        <authorList>
            <person name="Corre E."/>
            <person name="Pelletier E."/>
            <person name="Niang G."/>
            <person name="Scheremetjew M."/>
            <person name="Finn R."/>
            <person name="Kale V."/>
            <person name="Holt S."/>
            <person name="Cochrane G."/>
            <person name="Meng A."/>
            <person name="Brown T."/>
            <person name="Cohen L."/>
        </authorList>
    </citation>
    <scope>NUCLEOTIDE SEQUENCE</scope>
    <source>
        <strain evidence="11">SAG4.97</strain>
    </source>
</reference>
<dbReference type="Gene3D" id="3.40.190.80">
    <property type="match status" value="1"/>
</dbReference>
<dbReference type="PIRSF" id="PIRSF000904">
    <property type="entry name" value="FBPtase_SBPase"/>
    <property type="match status" value="1"/>
</dbReference>
<keyword evidence="6 8" id="KW-0119">Carbohydrate metabolism</keyword>
<sequence length="350" mass="38843">MAEVLTSATTPLSLRDDRTFGSHVFTSFGEKPIDYTGELVRLLQDVSTASRMISAGVRNVGLPVRGETLVQNPEEIKSGQQHCLQRRDFDAHMATEILYRMLYHDGHLCLILSPTQAEPMHLPDNVPFGTYVLCLSALERDPLFPEWSVCGTLFSIYKRVSHAGQKGTVADLIRKGSEQVAAGYVIYGNSTVLAYSIGNGVHFFTMHPNIKEFFQCSKKVISDTDGKFLHVNNQECEEWDANVKGLVEELSKKDYHIRYTNNLVADFHHLLSTGGIIACPATKKNPTGPLHFLCQAAPLAFLAEQAGMQATNGHTRILDLKPDHIHAHTPMYISSAANMVDIQKHLRPSS</sequence>
<dbReference type="Gene3D" id="3.30.540.10">
    <property type="entry name" value="Fructose-1,6-Bisphosphatase, subunit A, domain 1"/>
    <property type="match status" value="1"/>
</dbReference>
<evidence type="ECO:0000259" key="9">
    <source>
        <dbReference type="Pfam" id="PF00316"/>
    </source>
</evidence>
<dbReference type="SUPFAM" id="SSF56655">
    <property type="entry name" value="Carbohydrate phosphatase"/>
    <property type="match status" value="1"/>
</dbReference>
<protein>
    <recommendedName>
        <fullName evidence="3">fructose-bisphosphatase</fullName>
        <ecNumber evidence="3">3.1.3.11</ecNumber>
    </recommendedName>
</protein>
<dbReference type="GO" id="GO:0006000">
    <property type="term" value="P:fructose metabolic process"/>
    <property type="evidence" value="ECO:0007669"/>
    <property type="project" value="TreeGrafter"/>
</dbReference>
<dbReference type="GO" id="GO:0006002">
    <property type="term" value="P:fructose 6-phosphate metabolic process"/>
    <property type="evidence" value="ECO:0007669"/>
    <property type="project" value="TreeGrafter"/>
</dbReference>
<dbReference type="EMBL" id="HBGX01001595">
    <property type="protein sequence ID" value="CAD9552011.1"/>
    <property type="molecule type" value="Transcribed_RNA"/>
</dbReference>
<organism evidence="11">
    <name type="scientific">Cyanoptyche gloeocystis</name>
    <dbReference type="NCBI Taxonomy" id="77922"/>
    <lineage>
        <taxon>Eukaryota</taxon>
        <taxon>Glaucocystophyceae</taxon>
        <taxon>Glaucocystophyceae incertae sedis</taxon>
        <taxon>Cyanoptyche</taxon>
    </lineage>
</organism>
<dbReference type="GO" id="GO:0042132">
    <property type="term" value="F:fructose 1,6-bisphosphate 1-phosphatase activity"/>
    <property type="evidence" value="ECO:0007669"/>
    <property type="project" value="UniProtKB-EC"/>
</dbReference>
<evidence type="ECO:0000256" key="5">
    <source>
        <dbReference type="ARBA" id="ARBA00022801"/>
    </source>
</evidence>
<dbReference type="Pfam" id="PF00316">
    <property type="entry name" value="FBPase"/>
    <property type="match status" value="1"/>
</dbReference>
<dbReference type="GO" id="GO:0005986">
    <property type="term" value="P:sucrose biosynthetic process"/>
    <property type="evidence" value="ECO:0007669"/>
    <property type="project" value="TreeGrafter"/>
</dbReference>
<dbReference type="PANTHER" id="PTHR11556">
    <property type="entry name" value="FRUCTOSE-1,6-BISPHOSPHATASE-RELATED"/>
    <property type="match status" value="1"/>
</dbReference>
<name>A0A7S2NPS2_9EUKA</name>
<dbReference type="EC" id="3.1.3.11" evidence="3"/>
<comment type="pathway">
    <text evidence="7">Carbohydrate biosynthesis.</text>
</comment>
<dbReference type="PANTHER" id="PTHR11556:SF35">
    <property type="entry name" value="SEDOHEPTULOSE-1,7-BISPHOSPHATASE, CHLOROPLASTIC"/>
    <property type="match status" value="1"/>
</dbReference>
<dbReference type="InterPro" id="IPR033391">
    <property type="entry name" value="FBPase_N"/>
</dbReference>
<keyword evidence="4" id="KW-0963">Cytoplasm</keyword>
<dbReference type="PRINTS" id="PR00115">
    <property type="entry name" value="F16BPHPHTASE"/>
</dbReference>
<evidence type="ECO:0000313" key="11">
    <source>
        <dbReference type="EMBL" id="CAD9552011.1"/>
    </source>
</evidence>
<dbReference type="GO" id="GO:0005829">
    <property type="term" value="C:cytosol"/>
    <property type="evidence" value="ECO:0007669"/>
    <property type="project" value="TreeGrafter"/>
</dbReference>
<dbReference type="Pfam" id="PF18913">
    <property type="entry name" value="FBPase_C"/>
    <property type="match status" value="1"/>
</dbReference>
<feature type="domain" description="Fructose-1-6-bisphosphatase class 1 C-terminal" evidence="10">
    <location>
        <begin position="225"/>
        <end position="344"/>
    </location>
</feature>
<evidence type="ECO:0000256" key="1">
    <source>
        <dbReference type="ARBA" id="ARBA00001273"/>
    </source>
</evidence>
<evidence type="ECO:0000256" key="8">
    <source>
        <dbReference type="RuleBase" id="RU000508"/>
    </source>
</evidence>
<evidence type="ECO:0000256" key="7">
    <source>
        <dbReference type="ARBA" id="ARBA00024331"/>
    </source>
</evidence>
<evidence type="ECO:0000256" key="2">
    <source>
        <dbReference type="ARBA" id="ARBA00010941"/>
    </source>
</evidence>
<gene>
    <name evidence="11" type="ORF">CGLO1086_LOCUS717</name>
</gene>
<accession>A0A7S2NPS2</accession>
<dbReference type="InterPro" id="IPR000146">
    <property type="entry name" value="FBPase_class-1"/>
</dbReference>
<comment type="catalytic activity">
    <reaction evidence="1">
        <text>beta-D-fructose 1,6-bisphosphate + H2O = beta-D-fructose 6-phosphate + phosphate</text>
        <dbReference type="Rhea" id="RHEA:11064"/>
        <dbReference type="ChEBI" id="CHEBI:15377"/>
        <dbReference type="ChEBI" id="CHEBI:32966"/>
        <dbReference type="ChEBI" id="CHEBI:43474"/>
        <dbReference type="ChEBI" id="CHEBI:57634"/>
        <dbReference type="EC" id="3.1.3.11"/>
    </reaction>
</comment>
<evidence type="ECO:0000256" key="3">
    <source>
        <dbReference type="ARBA" id="ARBA00013093"/>
    </source>
</evidence>
<feature type="domain" description="Fructose-1-6-bisphosphatase class I N-terminal" evidence="9">
    <location>
        <begin position="34"/>
        <end position="217"/>
    </location>
</feature>
<proteinExistence type="inferred from homology"/>
<evidence type="ECO:0000256" key="4">
    <source>
        <dbReference type="ARBA" id="ARBA00022490"/>
    </source>
</evidence>
<dbReference type="GO" id="GO:0006094">
    <property type="term" value="P:gluconeogenesis"/>
    <property type="evidence" value="ECO:0007669"/>
    <property type="project" value="TreeGrafter"/>
</dbReference>
<keyword evidence="5 8" id="KW-0378">Hydrolase</keyword>
<dbReference type="InterPro" id="IPR028343">
    <property type="entry name" value="FBPtase"/>
</dbReference>
<evidence type="ECO:0000256" key="6">
    <source>
        <dbReference type="ARBA" id="ARBA00023277"/>
    </source>
</evidence>
<dbReference type="GO" id="GO:0030388">
    <property type="term" value="P:fructose 1,6-bisphosphate metabolic process"/>
    <property type="evidence" value="ECO:0007669"/>
    <property type="project" value="TreeGrafter"/>
</dbReference>
<evidence type="ECO:0000259" key="10">
    <source>
        <dbReference type="Pfam" id="PF18913"/>
    </source>
</evidence>
<dbReference type="InterPro" id="IPR044015">
    <property type="entry name" value="FBPase_C_dom"/>
</dbReference>
<comment type="similarity">
    <text evidence="2 8">Belongs to the FBPase class 1 family.</text>
</comment>
<dbReference type="AlphaFoldDB" id="A0A7S2NPS2"/>